<keyword evidence="3" id="KW-1185">Reference proteome</keyword>
<organism evidence="2 3">
    <name type="scientific">Zizania palustris</name>
    <name type="common">Northern wild rice</name>
    <dbReference type="NCBI Taxonomy" id="103762"/>
    <lineage>
        <taxon>Eukaryota</taxon>
        <taxon>Viridiplantae</taxon>
        <taxon>Streptophyta</taxon>
        <taxon>Embryophyta</taxon>
        <taxon>Tracheophyta</taxon>
        <taxon>Spermatophyta</taxon>
        <taxon>Magnoliopsida</taxon>
        <taxon>Liliopsida</taxon>
        <taxon>Poales</taxon>
        <taxon>Poaceae</taxon>
        <taxon>BOP clade</taxon>
        <taxon>Oryzoideae</taxon>
        <taxon>Oryzeae</taxon>
        <taxon>Zizaniinae</taxon>
        <taxon>Zizania</taxon>
    </lineage>
</organism>
<sequence>MDERLTAGPAALMPRDKAKLNLAGRGRRRKVDQDIVSFASQQSEVAAGRAQQPPTACVRAMPASAWAPRARARAGHVRVAHAHGRATARMHVVPDRSTELARRPAAASPESVTVS</sequence>
<accession>A0A8J5VL43</accession>
<gene>
    <name evidence="2" type="ORF">GUJ93_ZPchr0003g18323</name>
</gene>
<reference evidence="2" key="2">
    <citation type="submission" date="2021-02" db="EMBL/GenBank/DDBJ databases">
        <authorList>
            <person name="Kimball J.A."/>
            <person name="Haas M.W."/>
            <person name="Macchietto M."/>
            <person name="Kono T."/>
            <person name="Duquette J."/>
            <person name="Shao M."/>
        </authorList>
    </citation>
    <scope>NUCLEOTIDE SEQUENCE</scope>
    <source>
        <tissue evidence="2">Fresh leaf tissue</tissue>
    </source>
</reference>
<evidence type="ECO:0000313" key="3">
    <source>
        <dbReference type="Proteomes" id="UP000729402"/>
    </source>
</evidence>
<dbReference type="AlphaFoldDB" id="A0A8J5VL43"/>
<dbReference type="Proteomes" id="UP000729402">
    <property type="component" value="Unassembled WGS sequence"/>
</dbReference>
<proteinExistence type="predicted"/>
<feature type="region of interest" description="Disordered" evidence="1">
    <location>
        <begin position="95"/>
        <end position="115"/>
    </location>
</feature>
<name>A0A8J5VL43_ZIZPA</name>
<evidence type="ECO:0000313" key="2">
    <source>
        <dbReference type="EMBL" id="KAG8063541.1"/>
    </source>
</evidence>
<evidence type="ECO:0000256" key="1">
    <source>
        <dbReference type="SAM" id="MobiDB-lite"/>
    </source>
</evidence>
<reference evidence="2" key="1">
    <citation type="journal article" date="2021" name="bioRxiv">
        <title>Whole Genome Assembly and Annotation of Northern Wild Rice, Zizania palustris L., Supports a Whole Genome Duplication in the Zizania Genus.</title>
        <authorList>
            <person name="Haas M."/>
            <person name="Kono T."/>
            <person name="Macchietto M."/>
            <person name="Millas R."/>
            <person name="McGilp L."/>
            <person name="Shao M."/>
            <person name="Duquette J."/>
            <person name="Hirsch C.N."/>
            <person name="Kimball J."/>
        </authorList>
    </citation>
    <scope>NUCLEOTIDE SEQUENCE</scope>
    <source>
        <tissue evidence="2">Fresh leaf tissue</tissue>
    </source>
</reference>
<protein>
    <submittedName>
        <fullName evidence="2">Uncharacterized protein</fullName>
    </submittedName>
</protein>
<comment type="caution">
    <text evidence="2">The sequence shown here is derived from an EMBL/GenBank/DDBJ whole genome shotgun (WGS) entry which is preliminary data.</text>
</comment>
<dbReference type="EMBL" id="JAAALK010000286">
    <property type="protein sequence ID" value="KAG8063541.1"/>
    <property type="molecule type" value="Genomic_DNA"/>
</dbReference>